<feature type="domain" description="Thyroglobulin type-1" evidence="10">
    <location>
        <begin position="39"/>
        <end position="137"/>
    </location>
</feature>
<dbReference type="GO" id="GO:0006508">
    <property type="term" value="P:proteolysis"/>
    <property type="evidence" value="ECO:0007669"/>
    <property type="project" value="UniProtKB-KW"/>
</dbReference>
<dbReference type="InterPro" id="IPR013128">
    <property type="entry name" value="Peptidase_C1A"/>
</dbReference>
<keyword evidence="8" id="KW-1133">Transmembrane helix</keyword>
<sequence length="501" mass="57192">MFVYFLTSLLQLSCFFCHRCNGDTQFVEEQPYDLKLLQQIGCAKTRRLLTLKSRQDFLSLPPQASDFVGREENTHADNRPLPTRLAFSVDNLPTCREDRPDLYMARQCSALDCFCVNVTTGEFFPGTRTSVADLDDCNTGTMHRWLHLCLLLLTFVISVILLAIILTLFERIKSSCRDTCPPTAAPSSDVEWIKWKKKFNVSFETESEANYRFSVWRKHFDMIQAHNSRKGVLYTMGTNHFTHLEHWEFVEMYLRSKKIELDNYDLNSYFEGNKTVKSNSSLTDGDCYLEDFDWRNIYPGRRVGDQRTCGSCWAFASVSAVEWHWIIHHKSNFSLSKQQLVDCVYTNFGCNGGIIENAFAYIKERGIMLEDDYRYRSRVTQCAENPKKIVLKIRGYDTLVGVSESVLACIVKRVGPVVIGFDASGAGLQHYKSGIYDGADCNGELLNHGLVLIGYGGDKNGNRYWIGQNSFSDRWGENGYFRFKFGSNLCGVAVTPIVPLV</sequence>
<dbReference type="SMART" id="SM00645">
    <property type="entry name" value="Pept_C1"/>
    <property type="match status" value="1"/>
</dbReference>
<dbReference type="EMBL" id="UXSR01000510">
    <property type="protein sequence ID" value="VDD76795.1"/>
    <property type="molecule type" value="Genomic_DNA"/>
</dbReference>
<evidence type="ECO:0000259" key="10">
    <source>
        <dbReference type="PROSITE" id="PS51162"/>
    </source>
</evidence>
<dbReference type="InterPro" id="IPR013201">
    <property type="entry name" value="Prot_inhib_I29"/>
</dbReference>
<dbReference type="PANTHER" id="PTHR12411">
    <property type="entry name" value="CYSTEINE PROTEASE FAMILY C1-RELATED"/>
    <property type="match status" value="1"/>
</dbReference>
<dbReference type="PROSITE" id="PS00639">
    <property type="entry name" value="THIOL_PROTEASE_HIS"/>
    <property type="match status" value="1"/>
</dbReference>
<protein>
    <recommendedName>
        <fullName evidence="10">Thyroglobulin type-1 domain-containing protein</fullName>
    </recommendedName>
</protein>
<keyword evidence="8" id="KW-0812">Transmembrane</keyword>
<dbReference type="PRINTS" id="PR00705">
    <property type="entry name" value="PAPAIN"/>
</dbReference>
<keyword evidence="2" id="KW-0645">Protease</keyword>
<dbReference type="SUPFAM" id="SSF54001">
    <property type="entry name" value="Cysteine proteinases"/>
    <property type="match status" value="1"/>
</dbReference>
<evidence type="ECO:0000256" key="8">
    <source>
        <dbReference type="SAM" id="Phobius"/>
    </source>
</evidence>
<evidence type="ECO:0000313" key="12">
    <source>
        <dbReference type="Proteomes" id="UP000267029"/>
    </source>
</evidence>
<dbReference type="GO" id="GO:0008234">
    <property type="term" value="F:cysteine-type peptidase activity"/>
    <property type="evidence" value="ECO:0007669"/>
    <property type="project" value="UniProtKB-KW"/>
</dbReference>
<evidence type="ECO:0000256" key="3">
    <source>
        <dbReference type="ARBA" id="ARBA00022801"/>
    </source>
</evidence>
<keyword evidence="12" id="KW-1185">Reference proteome</keyword>
<dbReference type="InterPro" id="IPR039417">
    <property type="entry name" value="Peptidase_C1A_papain-like"/>
</dbReference>
<dbReference type="AlphaFoldDB" id="A0A158QTE3"/>
<evidence type="ECO:0000256" key="6">
    <source>
        <dbReference type="ARBA" id="ARBA00023157"/>
    </source>
</evidence>
<dbReference type="InterPro" id="IPR000169">
    <property type="entry name" value="Pept_cys_AS"/>
</dbReference>
<dbReference type="PROSITE" id="PS00139">
    <property type="entry name" value="THIOL_PROTEASE_CYS"/>
    <property type="match status" value="1"/>
</dbReference>
<dbReference type="InterPro" id="IPR000668">
    <property type="entry name" value="Peptidase_C1A_C"/>
</dbReference>
<dbReference type="Proteomes" id="UP000267029">
    <property type="component" value="Unassembled WGS sequence"/>
</dbReference>
<evidence type="ECO:0000256" key="1">
    <source>
        <dbReference type="ARBA" id="ARBA00008455"/>
    </source>
</evidence>
<reference evidence="11 12" key="1">
    <citation type="submission" date="2018-10" db="EMBL/GenBank/DDBJ databases">
        <authorList>
            <consortium name="Pathogen Informatics"/>
        </authorList>
    </citation>
    <scope>NUCLEOTIDE SEQUENCE [LARGE SCALE GENOMIC DNA]</scope>
</reference>
<dbReference type="InterPro" id="IPR038765">
    <property type="entry name" value="Papain-like_cys_pep_sf"/>
</dbReference>
<evidence type="ECO:0000256" key="7">
    <source>
        <dbReference type="PROSITE-ProRule" id="PRU00500"/>
    </source>
</evidence>
<evidence type="ECO:0000313" key="11">
    <source>
        <dbReference type="EMBL" id="VDD76795.1"/>
    </source>
</evidence>
<evidence type="ECO:0000256" key="5">
    <source>
        <dbReference type="ARBA" id="ARBA00023145"/>
    </source>
</evidence>
<dbReference type="SUPFAM" id="SSF57610">
    <property type="entry name" value="Thyroglobulin type-1 domain"/>
    <property type="match status" value="1"/>
</dbReference>
<feature type="transmembrane region" description="Helical" evidence="8">
    <location>
        <begin position="145"/>
        <end position="169"/>
    </location>
</feature>
<keyword evidence="5" id="KW-0865">Zymogen</keyword>
<feature type="signal peptide" evidence="9">
    <location>
        <begin position="1"/>
        <end position="22"/>
    </location>
</feature>
<evidence type="ECO:0000256" key="4">
    <source>
        <dbReference type="ARBA" id="ARBA00022807"/>
    </source>
</evidence>
<feature type="chain" id="PRO_5030022135" description="Thyroglobulin type-1 domain-containing protein" evidence="9">
    <location>
        <begin position="23"/>
        <end position="501"/>
    </location>
</feature>
<gene>
    <name evidence="11" type="ORF">MCOS_LOCUS2798</name>
</gene>
<comment type="similarity">
    <text evidence="1">Belongs to the peptidase C1 family.</text>
</comment>
<comment type="caution">
    <text evidence="7">Lacks conserved residue(s) required for the propagation of feature annotation.</text>
</comment>
<accession>A0A158QTE3</accession>
<dbReference type="InterPro" id="IPR036857">
    <property type="entry name" value="Thyroglobulin_1_sf"/>
</dbReference>
<evidence type="ECO:0000256" key="9">
    <source>
        <dbReference type="SAM" id="SignalP"/>
    </source>
</evidence>
<proteinExistence type="inferred from homology"/>
<dbReference type="STRING" id="53468.A0A158QTE3"/>
<keyword evidence="8" id="KW-0472">Membrane</keyword>
<dbReference type="Pfam" id="PF08246">
    <property type="entry name" value="Inhibitor_I29"/>
    <property type="match status" value="1"/>
</dbReference>
<dbReference type="InterPro" id="IPR000716">
    <property type="entry name" value="Thyroglobulin_1"/>
</dbReference>
<dbReference type="Gene3D" id="3.90.70.10">
    <property type="entry name" value="Cysteine proteinases"/>
    <property type="match status" value="1"/>
</dbReference>
<dbReference type="InterPro" id="IPR025660">
    <property type="entry name" value="Pept_his_AS"/>
</dbReference>
<dbReference type="SMART" id="SM00848">
    <property type="entry name" value="Inhibitor_I29"/>
    <property type="match status" value="1"/>
</dbReference>
<organism evidence="11 12">
    <name type="scientific">Mesocestoides corti</name>
    <name type="common">Flatworm</name>
    <dbReference type="NCBI Taxonomy" id="53468"/>
    <lineage>
        <taxon>Eukaryota</taxon>
        <taxon>Metazoa</taxon>
        <taxon>Spiralia</taxon>
        <taxon>Lophotrochozoa</taxon>
        <taxon>Platyhelminthes</taxon>
        <taxon>Cestoda</taxon>
        <taxon>Eucestoda</taxon>
        <taxon>Cyclophyllidea</taxon>
        <taxon>Mesocestoididae</taxon>
        <taxon>Mesocestoides</taxon>
    </lineage>
</organism>
<name>A0A158QTE3_MESCO</name>
<dbReference type="OrthoDB" id="387093at2759"/>
<keyword evidence="9" id="KW-0732">Signal</keyword>
<dbReference type="SMART" id="SM00211">
    <property type="entry name" value="TY"/>
    <property type="match status" value="1"/>
</dbReference>
<keyword evidence="6" id="KW-1015">Disulfide bond</keyword>
<keyword evidence="4" id="KW-0788">Thiol protease</keyword>
<keyword evidence="3" id="KW-0378">Hydrolase</keyword>
<dbReference type="PROSITE" id="PS51162">
    <property type="entry name" value="THYROGLOBULIN_1_2"/>
    <property type="match status" value="1"/>
</dbReference>
<dbReference type="Pfam" id="PF00112">
    <property type="entry name" value="Peptidase_C1"/>
    <property type="match status" value="1"/>
</dbReference>
<evidence type="ECO:0000256" key="2">
    <source>
        <dbReference type="ARBA" id="ARBA00022670"/>
    </source>
</evidence>
<dbReference type="CDD" id="cd02248">
    <property type="entry name" value="Peptidase_C1A"/>
    <property type="match status" value="1"/>
</dbReference>